<proteinExistence type="predicted"/>
<dbReference type="OrthoDB" id="292310at2"/>
<feature type="compositionally biased region" description="Basic and acidic residues" evidence="1">
    <location>
        <begin position="150"/>
        <end position="166"/>
    </location>
</feature>
<dbReference type="Pfam" id="PF14358">
    <property type="entry name" value="DUF4405"/>
    <property type="match status" value="1"/>
</dbReference>
<gene>
    <name evidence="4" type="ORF">Pan265_02020</name>
</gene>
<dbReference type="InterPro" id="IPR025517">
    <property type="entry name" value="DUF4405"/>
</dbReference>
<keyword evidence="5" id="KW-1185">Reference proteome</keyword>
<dbReference type="RefSeq" id="WP_145444427.1">
    <property type="nucleotide sequence ID" value="NZ_CP036280.1"/>
</dbReference>
<organism evidence="4 5">
    <name type="scientific">Mucisphaera calidilacus</name>
    <dbReference type="NCBI Taxonomy" id="2527982"/>
    <lineage>
        <taxon>Bacteria</taxon>
        <taxon>Pseudomonadati</taxon>
        <taxon>Planctomycetota</taxon>
        <taxon>Phycisphaerae</taxon>
        <taxon>Phycisphaerales</taxon>
        <taxon>Phycisphaeraceae</taxon>
        <taxon>Mucisphaera</taxon>
    </lineage>
</organism>
<reference evidence="4 5" key="1">
    <citation type="submission" date="2019-02" db="EMBL/GenBank/DDBJ databases">
        <title>Deep-cultivation of Planctomycetes and their phenomic and genomic characterization uncovers novel biology.</title>
        <authorList>
            <person name="Wiegand S."/>
            <person name="Jogler M."/>
            <person name="Boedeker C."/>
            <person name="Pinto D."/>
            <person name="Vollmers J."/>
            <person name="Rivas-Marin E."/>
            <person name="Kohn T."/>
            <person name="Peeters S.H."/>
            <person name="Heuer A."/>
            <person name="Rast P."/>
            <person name="Oberbeckmann S."/>
            <person name="Bunk B."/>
            <person name="Jeske O."/>
            <person name="Meyerdierks A."/>
            <person name="Storesund J.E."/>
            <person name="Kallscheuer N."/>
            <person name="Luecker S."/>
            <person name="Lage O.M."/>
            <person name="Pohl T."/>
            <person name="Merkel B.J."/>
            <person name="Hornburger P."/>
            <person name="Mueller R.-W."/>
            <person name="Bruemmer F."/>
            <person name="Labrenz M."/>
            <person name="Spormann A.M."/>
            <person name="Op den Camp H."/>
            <person name="Overmann J."/>
            <person name="Amann R."/>
            <person name="Jetten M.S.M."/>
            <person name="Mascher T."/>
            <person name="Medema M.H."/>
            <person name="Devos D.P."/>
            <person name="Kaster A.-K."/>
            <person name="Ovreas L."/>
            <person name="Rohde M."/>
            <person name="Galperin M.Y."/>
            <person name="Jogler C."/>
        </authorList>
    </citation>
    <scope>NUCLEOTIDE SEQUENCE [LARGE SCALE GENOMIC DNA]</scope>
    <source>
        <strain evidence="4 5">Pan265</strain>
    </source>
</reference>
<keyword evidence="2" id="KW-0472">Membrane</keyword>
<feature type="transmembrane region" description="Helical" evidence="2">
    <location>
        <begin position="103"/>
        <end position="124"/>
    </location>
</feature>
<keyword evidence="2" id="KW-0812">Transmembrane</keyword>
<dbReference type="AlphaFoldDB" id="A0A518BTS7"/>
<sequence length="166" mass="18124">MKRNTLNALIDAALAVCMLILMLTGLLIAFVLPHGHGGGGGGGRATLWGLTRHGYGDIHLWASYVAIGLVLVHLMTHWSWVLITVRRMIWPSSKGAPSLMTQLTTGLAALTLLVVLTLGLGWVARASVERDDSSRRGGGRWEQSMMVDEQGERGAGDRQERRRGEW</sequence>
<evidence type="ECO:0000313" key="5">
    <source>
        <dbReference type="Proteomes" id="UP000320386"/>
    </source>
</evidence>
<protein>
    <recommendedName>
        <fullName evidence="3">Flavinylation-associated cytochrome domain-containing protein</fullName>
    </recommendedName>
</protein>
<evidence type="ECO:0000313" key="4">
    <source>
        <dbReference type="EMBL" id="QDU70376.1"/>
    </source>
</evidence>
<evidence type="ECO:0000259" key="3">
    <source>
        <dbReference type="Pfam" id="PF14358"/>
    </source>
</evidence>
<feature type="transmembrane region" description="Helical" evidence="2">
    <location>
        <begin position="61"/>
        <end position="83"/>
    </location>
</feature>
<dbReference type="Proteomes" id="UP000320386">
    <property type="component" value="Chromosome"/>
</dbReference>
<dbReference type="EMBL" id="CP036280">
    <property type="protein sequence ID" value="QDU70376.1"/>
    <property type="molecule type" value="Genomic_DNA"/>
</dbReference>
<evidence type="ECO:0000256" key="1">
    <source>
        <dbReference type="SAM" id="MobiDB-lite"/>
    </source>
</evidence>
<evidence type="ECO:0000256" key="2">
    <source>
        <dbReference type="SAM" id="Phobius"/>
    </source>
</evidence>
<feature type="domain" description="Flavinylation-associated cytochrome" evidence="3">
    <location>
        <begin position="9"/>
        <end position="78"/>
    </location>
</feature>
<feature type="transmembrane region" description="Helical" evidence="2">
    <location>
        <begin position="12"/>
        <end position="32"/>
    </location>
</feature>
<keyword evidence="2" id="KW-1133">Transmembrane helix</keyword>
<name>A0A518BTS7_9BACT</name>
<dbReference type="KEGG" id="mcad:Pan265_02020"/>
<feature type="region of interest" description="Disordered" evidence="1">
    <location>
        <begin position="132"/>
        <end position="166"/>
    </location>
</feature>
<accession>A0A518BTS7</accession>